<comment type="caution">
    <text evidence="1">The sequence shown here is derived from an EMBL/GenBank/DDBJ whole genome shotgun (WGS) entry which is preliminary data.</text>
</comment>
<keyword evidence="2" id="KW-1185">Reference proteome</keyword>
<proteinExistence type="predicted"/>
<evidence type="ECO:0000313" key="1">
    <source>
        <dbReference type="EMBL" id="MBP0493035.1"/>
    </source>
</evidence>
<dbReference type="InterPro" id="IPR008979">
    <property type="entry name" value="Galactose-bd-like_sf"/>
</dbReference>
<gene>
    <name evidence="1" type="ORF">J5Y10_09625</name>
</gene>
<dbReference type="EMBL" id="JAGIZA010000005">
    <property type="protein sequence ID" value="MBP0493035.1"/>
    <property type="molecule type" value="Genomic_DNA"/>
</dbReference>
<dbReference type="Proteomes" id="UP000677537">
    <property type="component" value="Unassembled WGS sequence"/>
</dbReference>
<organism evidence="1 2">
    <name type="scientific">Roseomonas indoligenes</name>
    <dbReference type="NCBI Taxonomy" id="2820811"/>
    <lineage>
        <taxon>Bacteria</taxon>
        <taxon>Pseudomonadati</taxon>
        <taxon>Pseudomonadota</taxon>
        <taxon>Alphaproteobacteria</taxon>
        <taxon>Acetobacterales</taxon>
        <taxon>Roseomonadaceae</taxon>
        <taxon>Roseomonas</taxon>
    </lineage>
</organism>
<protein>
    <submittedName>
        <fullName evidence="1">Uncharacterized protein</fullName>
    </submittedName>
</protein>
<evidence type="ECO:0000313" key="2">
    <source>
        <dbReference type="Proteomes" id="UP000677537"/>
    </source>
</evidence>
<reference evidence="1" key="1">
    <citation type="submission" date="2021-03" db="EMBL/GenBank/DDBJ databases">
        <authorList>
            <person name="So Y."/>
        </authorList>
    </citation>
    <scope>NUCLEOTIDE SEQUENCE</scope>
    <source>
        <strain evidence="1">SG15</strain>
    </source>
</reference>
<dbReference type="AlphaFoldDB" id="A0A940MXX0"/>
<sequence>MAVIAWRNAAEAAGVSLSASSEASGLGVQSLLTPTIGEVWRSNTGGAVTHSVGLDLGTQVPLRLFGIGAPRDGVLPGTGAAWRVRLSNVGIGSSEVLNRGSLSLDLRRGVVGLLLPAALTARYVQFSFSGVAGDPYLQLGRIWAGDALVPAKGIAFGWQRGVGDAGTIERAPVSGVSNAQRGATYRTLDFDLAYLTEDEAFALDDAGLALGTTRQAFISPLNSDFRHAMFGKFATPPPPAQPSHRLFTAHITFQEDL</sequence>
<dbReference type="RefSeq" id="WP_209373056.1">
    <property type="nucleotide sequence ID" value="NZ_JAGIZA010000005.1"/>
</dbReference>
<dbReference type="SUPFAM" id="SSF49785">
    <property type="entry name" value="Galactose-binding domain-like"/>
    <property type="match status" value="1"/>
</dbReference>
<accession>A0A940MXX0</accession>
<name>A0A940MXX0_9PROT</name>